<keyword evidence="2" id="KW-1185">Reference proteome</keyword>
<sequence length="152" mass="16391">MRLIKETIVSISKDSEEASSIHPRAVKALVCGLGFKILDQIRVTDWQNISPEFEERAAQSPPAFLANGDYVYLNFATTTYNGCRYRCWAIQKSLVVANGSTIPIVVLMSLLPPAYVATEATLPPPPSYTSVMGANAGGVAASEDANAMDMYA</sequence>
<comment type="caution">
    <text evidence="1">The sequence shown here is derived from an EMBL/GenBank/DDBJ whole genome shotgun (WGS) entry which is preliminary data.</text>
</comment>
<dbReference type="EMBL" id="JAULSW010000004">
    <property type="protein sequence ID" value="KAK3385888.1"/>
    <property type="molecule type" value="Genomic_DNA"/>
</dbReference>
<protein>
    <submittedName>
        <fullName evidence="1">Uncharacterized protein</fullName>
    </submittedName>
</protein>
<organism evidence="1 2">
    <name type="scientific">Podospora didyma</name>
    <dbReference type="NCBI Taxonomy" id="330526"/>
    <lineage>
        <taxon>Eukaryota</taxon>
        <taxon>Fungi</taxon>
        <taxon>Dikarya</taxon>
        <taxon>Ascomycota</taxon>
        <taxon>Pezizomycotina</taxon>
        <taxon>Sordariomycetes</taxon>
        <taxon>Sordariomycetidae</taxon>
        <taxon>Sordariales</taxon>
        <taxon>Podosporaceae</taxon>
        <taxon>Podospora</taxon>
    </lineage>
</organism>
<reference evidence="1" key="2">
    <citation type="submission" date="2023-06" db="EMBL/GenBank/DDBJ databases">
        <authorList>
            <consortium name="Lawrence Berkeley National Laboratory"/>
            <person name="Haridas S."/>
            <person name="Hensen N."/>
            <person name="Bonometti L."/>
            <person name="Westerberg I."/>
            <person name="Brannstrom I.O."/>
            <person name="Guillou S."/>
            <person name="Cros-Aarteil S."/>
            <person name="Calhoun S."/>
            <person name="Kuo A."/>
            <person name="Mondo S."/>
            <person name="Pangilinan J."/>
            <person name="Riley R."/>
            <person name="LaButti K."/>
            <person name="Andreopoulos B."/>
            <person name="Lipzen A."/>
            <person name="Chen C."/>
            <person name="Yanf M."/>
            <person name="Daum C."/>
            <person name="Ng V."/>
            <person name="Clum A."/>
            <person name="Steindorff A."/>
            <person name="Ohm R."/>
            <person name="Martin F."/>
            <person name="Silar P."/>
            <person name="Natvig D."/>
            <person name="Lalanne C."/>
            <person name="Gautier V."/>
            <person name="Ament-velasquez S.L."/>
            <person name="Kruys A."/>
            <person name="Hutchinson M.I."/>
            <person name="Powell A.J."/>
            <person name="Barry K."/>
            <person name="Miller A.N."/>
            <person name="Grigoriev I.V."/>
            <person name="Debuchy R."/>
            <person name="Gladieux P."/>
            <person name="Thoren M.H."/>
            <person name="Johannesson H."/>
        </authorList>
    </citation>
    <scope>NUCLEOTIDE SEQUENCE</scope>
    <source>
        <strain evidence="1">CBS 232.78</strain>
    </source>
</reference>
<accession>A0AAE0NQN2</accession>
<reference evidence="1" key="1">
    <citation type="journal article" date="2023" name="Mol. Phylogenet. Evol.">
        <title>Genome-scale phylogeny and comparative genomics of the fungal order Sordariales.</title>
        <authorList>
            <person name="Hensen N."/>
            <person name="Bonometti L."/>
            <person name="Westerberg I."/>
            <person name="Brannstrom I.O."/>
            <person name="Guillou S."/>
            <person name="Cros-Aarteil S."/>
            <person name="Calhoun S."/>
            <person name="Haridas S."/>
            <person name="Kuo A."/>
            <person name="Mondo S."/>
            <person name="Pangilinan J."/>
            <person name="Riley R."/>
            <person name="LaButti K."/>
            <person name="Andreopoulos B."/>
            <person name="Lipzen A."/>
            <person name="Chen C."/>
            <person name="Yan M."/>
            <person name="Daum C."/>
            <person name="Ng V."/>
            <person name="Clum A."/>
            <person name="Steindorff A."/>
            <person name="Ohm R.A."/>
            <person name="Martin F."/>
            <person name="Silar P."/>
            <person name="Natvig D.O."/>
            <person name="Lalanne C."/>
            <person name="Gautier V."/>
            <person name="Ament-Velasquez S.L."/>
            <person name="Kruys A."/>
            <person name="Hutchinson M.I."/>
            <person name="Powell A.J."/>
            <person name="Barry K."/>
            <person name="Miller A.N."/>
            <person name="Grigoriev I.V."/>
            <person name="Debuchy R."/>
            <person name="Gladieux P."/>
            <person name="Hiltunen Thoren M."/>
            <person name="Johannesson H."/>
        </authorList>
    </citation>
    <scope>NUCLEOTIDE SEQUENCE</scope>
    <source>
        <strain evidence="1">CBS 232.78</strain>
    </source>
</reference>
<dbReference type="AlphaFoldDB" id="A0AAE0NQN2"/>
<gene>
    <name evidence="1" type="ORF">B0H63DRAFT_560382</name>
</gene>
<dbReference type="Proteomes" id="UP001285441">
    <property type="component" value="Unassembled WGS sequence"/>
</dbReference>
<proteinExistence type="predicted"/>
<name>A0AAE0NQN2_9PEZI</name>
<evidence type="ECO:0000313" key="1">
    <source>
        <dbReference type="EMBL" id="KAK3385888.1"/>
    </source>
</evidence>
<evidence type="ECO:0000313" key="2">
    <source>
        <dbReference type="Proteomes" id="UP001285441"/>
    </source>
</evidence>